<sequence>MDERLILVVEDDATLRELLSYRLETHCTVVTAVDGVDALEKIEARRPDLIVSDVMMPRMDGFTLLDELQKQKDTRAIPFIFLTARTDEDARLTGMRLGVDDFITKPFDMKQLVSRTKRLLERVEVFSNRLDTQLGHDFSQRLMPTTLPKVSSYELFVRYEPSQQGGGDLLDWHQLDDGRYFVAIGDVMGKGLQAKFYAYSFLSYVRASLRARLTDTPRPADMMAHINTLLLSDQVLTDTFASFLLLVWNPDAHTITFANAGHCRPLLVDADAAHLVTDSDLILGLTDEATFEQHTLELEPNTAFVAYTDGLLEQPTADGDTLGEDGIRRLAQNAFSAHLPADALWEAALDASPASTYNDDTLIFWLTRTADPSTAFTHVSAPTDAEA</sequence>
<dbReference type="InterPro" id="IPR036457">
    <property type="entry name" value="PPM-type-like_dom_sf"/>
</dbReference>
<dbReference type="EMBL" id="PDEP01000007">
    <property type="protein sequence ID" value="PEN06637.1"/>
    <property type="molecule type" value="Genomic_DNA"/>
</dbReference>
<dbReference type="Proteomes" id="UP000221024">
    <property type="component" value="Unassembled WGS sequence"/>
</dbReference>
<accession>A0A2H3NWY9</accession>
<dbReference type="InterPro" id="IPR052016">
    <property type="entry name" value="Bact_Sigma-Reg"/>
</dbReference>
<dbReference type="OrthoDB" id="9763484at2"/>
<dbReference type="SMART" id="SM00331">
    <property type="entry name" value="PP2C_SIG"/>
    <property type="match status" value="1"/>
</dbReference>
<feature type="domain" description="Response regulatory" evidence="3">
    <location>
        <begin position="5"/>
        <end position="120"/>
    </location>
</feature>
<dbReference type="CDD" id="cd17574">
    <property type="entry name" value="REC_OmpR"/>
    <property type="match status" value="1"/>
</dbReference>
<dbReference type="Pfam" id="PF00072">
    <property type="entry name" value="Response_reg"/>
    <property type="match status" value="1"/>
</dbReference>
<dbReference type="Gene3D" id="3.60.40.10">
    <property type="entry name" value="PPM-type phosphatase domain"/>
    <property type="match status" value="1"/>
</dbReference>
<dbReference type="Gene3D" id="3.40.50.2300">
    <property type="match status" value="1"/>
</dbReference>
<name>A0A2H3NWY9_9BACT</name>
<evidence type="ECO:0000313" key="4">
    <source>
        <dbReference type="EMBL" id="PEN06637.1"/>
    </source>
</evidence>
<evidence type="ECO:0000256" key="1">
    <source>
        <dbReference type="ARBA" id="ARBA00022801"/>
    </source>
</evidence>
<reference evidence="4 5" key="1">
    <citation type="submission" date="2017-10" db="EMBL/GenBank/DDBJ databases">
        <title>Draft genome of Longimonas halophila.</title>
        <authorList>
            <person name="Goh K.M."/>
            <person name="Shamsir M.S."/>
            <person name="Lim S.W."/>
        </authorList>
    </citation>
    <scope>NUCLEOTIDE SEQUENCE [LARGE SCALE GENOMIC DNA]</scope>
    <source>
        <strain evidence="4 5">KCTC 42399</strain>
    </source>
</reference>
<dbReference type="Pfam" id="PF07228">
    <property type="entry name" value="SpoIIE"/>
    <property type="match status" value="1"/>
</dbReference>
<keyword evidence="1" id="KW-0378">Hydrolase</keyword>
<comment type="caution">
    <text evidence="4">The sequence shown here is derived from an EMBL/GenBank/DDBJ whole genome shotgun (WGS) entry which is preliminary data.</text>
</comment>
<dbReference type="InterPro" id="IPR001932">
    <property type="entry name" value="PPM-type_phosphatase-like_dom"/>
</dbReference>
<dbReference type="GO" id="GO:0000160">
    <property type="term" value="P:phosphorelay signal transduction system"/>
    <property type="evidence" value="ECO:0007669"/>
    <property type="project" value="InterPro"/>
</dbReference>
<dbReference type="GO" id="GO:0016791">
    <property type="term" value="F:phosphatase activity"/>
    <property type="evidence" value="ECO:0007669"/>
    <property type="project" value="TreeGrafter"/>
</dbReference>
<evidence type="ECO:0000313" key="5">
    <source>
        <dbReference type="Proteomes" id="UP000221024"/>
    </source>
</evidence>
<dbReference type="InterPro" id="IPR011006">
    <property type="entry name" value="CheY-like_superfamily"/>
</dbReference>
<keyword evidence="5" id="KW-1185">Reference proteome</keyword>
<gene>
    <name evidence="4" type="ORF">CRI93_08280</name>
</gene>
<organism evidence="4 5">
    <name type="scientific">Longimonas halophila</name>
    <dbReference type="NCBI Taxonomy" id="1469170"/>
    <lineage>
        <taxon>Bacteria</taxon>
        <taxon>Pseudomonadati</taxon>
        <taxon>Rhodothermota</taxon>
        <taxon>Rhodothermia</taxon>
        <taxon>Rhodothermales</taxon>
        <taxon>Salisaetaceae</taxon>
        <taxon>Longimonas</taxon>
    </lineage>
</organism>
<dbReference type="SUPFAM" id="SSF52172">
    <property type="entry name" value="CheY-like"/>
    <property type="match status" value="1"/>
</dbReference>
<feature type="modified residue" description="4-aspartylphosphate" evidence="2">
    <location>
        <position position="53"/>
    </location>
</feature>
<evidence type="ECO:0000259" key="3">
    <source>
        <dbReference type="PROSITE" id="PS50110"/>
    </source>
</evidence>
<dbReference type="RefSeq" id="WP_098062162.1">
    <property type="nucleotide sequence ID" value="NZ_PDEP01000007.1"/>
</dbReference>
<dbReference type="SMART" id="SM00448">
    <property type="entry name" value="REC"/>
    <property type="match status" value="1"/>
</dbReference>
<keyword evidence="2" id="KW-0597">Phosphoprotein</keyword>
<evidence type="ECO:0000256" key="2">
    <source>
        <dbReference type="PROSITE-ProRule" id="PRU00169"/>
    </source>
</evidence>
<dbReference type="PANTHER" id="PTHR43156">
    <property type="entry name" value="STAGE II SPORULATION PROTEIN E-RELATED"/>
    <property type="match status" value="1"/>
</dbReference>
<dbReference type="PANTHER" id="PTHR43156:SF2">
    <property type="entry name" value="STAGE II SPORULATION PROTEIN E"/>
    <property type="match status" value="1"/>
</dbReference>
<protein>
    <recommendedName>
        <fullName evidence="3">Response regulatory domain-containing protein</fullName>
    </recommendedName>
</protein>
<dbReference type="PROSITE" id="PS50110">
    <property type="entry name" value="RESPONSE_REGULATORY"/>
    <property type="match status" value="1"/>
</dbReference>
<dbReference type="SUPFAM" id="SSF81606">
    <property type="entry name" value="PP2C-like"/>
    <property type="match status" value="1"/>
</dbReference>
<dbReference type="AlphaFoldDB" id="A0A2H3NWY9"/>
<dbReference type="InterPro" id="IPR001789">
    <property type="entry name" value="Sig_transdc_resp-reg_receiver"/>
</dbReference>
<proteinExistence type="predicted"/>